<protein>
    <submittedName>
        <fullName evidence="1">Uncharacterized protein</fullName>
    </submittedName>
</protein>
<proteinExistence type="predicted"/>
<evidence type="ECO:0000313" key="2">
    <source>
        <dbReference type="Proteomes" id="UP001234202"/>
    </source>
</evidence>
<name>A0ACC2XXV5_9TREE</name>
<evidence type="ECO:0000313" key="1">
    <source>
        <dbReference type="EMBL" id="KAJ9128337.1"/>
    </source>
</evidence>
<dbReference type="Proteomes" id="UP001234202">
    <property type="component" value="Unassembled WGS sequence"/>
</dbReference>
<reference evidence="1" key="1">
    <citation type="submission" date="2023-04" db="EMBL/GenBank/DDBJ databases">
        <title>Draft Genome sequencing of Naganishia species isolated from polar environments using Oxford Nanopore Technology.</title>
        <authorList>
            <person name="Leo P."/>
            <person name="Venkateswaran K."/>
        </authorList>
    </citation>
    <scope>NUCLEOTIDE SEQUENCE</scope>
    <source>
        <strain evidence="1">DBVPG 5303</strain>
    </source>
</reference>
<keyword evidence="2" id="KW-1185">Reference proteome</keyword>
<organism evidence="1 2">
    <name type="scientific">Naganishia onofrii</name>
    <dbReference type="NCBI Taxonomy" id="1851511"/>
    <lineage>
        <taxon>Eukaryota</taxon>
        <taxon>Fungi</taxon>
        <taxon>Dikarya</taxon>
        <taxon>Basidiomycota</taxon>
        <taxon>Agaricomycotina</taxon>
        <taxon>Tremellomycetes</taxon>
        <taxon>Filobasidiales</taxon>
        <taxon>Filobasidiaceae</taxon>
        <taxon>Naganishia</taxon>
    </lineage>
</organism>
<gene>
    <name evidence="1" type="ORF">QFC24_000630</name>
</gene>
<accession>A0ACC2XXV5</accession>
<dbReference type="EMBL" id="JASBWV010000001">
    <property type="protein sequence ID" value="KAJ9128337.1"/>
    <property type="molecule type" value="Genomic_DNA"/>
</dbReference>
<comment type="caution">
    <text evidence="1">The sequence shown here is derived from an EMBL/GenBank/DDBJ whole genome shotgun (WGS) entry which is preliminary data.</text>
</comment>
<sequence>MTATAALQQAFDAFQQGADLFEQASKNIQDHGALAAVNLLIIQNRKQMKDITRRLNTLKIQQRQRQINLDKAASAVEKETQKRHQSRELGLNKRTTTTTVTTTTASIGDRKQPSPAATVLAVAAATAAAAESRTDRHTTRDPKDDTGGASSSPNTSMIDPDKRLNSRRRRVNPATATATTSMIGSSKSSRDRGFLPFQHAHVLT</sequence>